<dbReference type="Pfam" id="PF00258">
    <property type="entry name" value="Flavodoxin_1"/>
    <property type="match status" value="1"/>
</dbReference>
<evidence type="ECO:0000259" key="1">
    <source>
        <dbReference type="PROSITE" id="PS50902"/>
    </source>
</evidence>
<comment type="caution">
    <text evidence="2">The sequence shown here is derived from an EMBL/GenBank/DDBJ whole genome shotgun (WGS) entry which is preliminary data.</text>
</comment>
<proteinExistence type="predicted"/>
<evidence type="ECO:0000313" key="2">
    <source>
        <dbReference type="EMBL" id="GER93859.1"/>
    </source>
</evidence>
<dbReference type="Gene3D" id="3.60.15.10">
    <property type="entry name" value="Ribonuclease Z/Hydroxyacylglutathione hydrolase-like"/>
    <property type="match status" value="1"/>
</dbReference>
<dbReference type="GO" id="GO:0010181">
    <property type="term" value="F:FMN binding"/>
    <property type="evidence" value="ECO:0007669"/>
    <property type="project" value="InterPro"/>
</dbReference>
<dbReference type="AlphaFoldDB" id="A0A5J4L6S2"/>
<dbReference type="SUPFAM" id="SSF56281">
    <property type="entry name" value="Metallo-hydrolase/oxidoreductase"/>
    <property type="match status" value="1"/>
</dbReference>
<dbReference type="GO" id="GO:0046872">
    <property type="term" value="F:metal ion binding"/>
    <property type="evidence" value="ECO:0007669"/>
    <property type="project" value="InterPro"/>
</dbReference>
<dbReference type="InterPro" id="IPR008254">
    <property type="entry name" value="Flavodoxin/NO_synth"/>
</dbReference>
<dbReference type="PANTHER" id="PTHR43717">
    <property type="entry name" value="ANAEROBIC NITRIC OXIDE REDUCTASE FLAVORUBREDOXIN"/>
    <property type="match status" value="1"/>
</dbReference>
<dbReference type="GO" id="GO:0009055">
    <property type="term" value="F:electron transfer activity"/>
    <property type="evidence" value="ECO:0007669"/>
    <property type="project" value="InterPro"/>
</dbReference>
<protein>
    <submittedName>
        <fullName evidence="2">MBL fold metallo-hydrolase</fullName>
    </submittedName>
</protein>
<dbReference type="GO" id="GO:0016787">
    <property type="term" value="F:hydrolase activity"/>
    <property type="evidence" value="ECO:0007669"/>
    <property type="project" value="UniProtKB-KW"/>
</dbReference>
<gene>
    <name evidence="2" type="ORF">A45J_1615</name>
</gene>
<reference evidence="2" key="1">
    <citation type="submission" date="2019-10" db="EMBL/GenBank/DDBJ databases">
        <title>Metagenomic sequencing of thiosulfate-disproportionating enrichment culture.</title>
        <authorList>
            <person name="Umezawa K."/>
            <person name="Kojima H."/>
            <person name="Fukui M."/>
        </authorList>
    </citation>
    <scope>NUCLEOTIDE SEQUENCE</scope>
    <source>
        <strain evidence="2">45J</strain>
    </source>
</reference>
<feature type="domain" description="Flavodoxin-like" evidence="1">
    <location>
        <begin position="256"/>
        <end position="394"/>
    </location>
</feature>
<dbReference type="Gene3D" id="3.40.50.360">
    <property type="match status" value="1"/>
</dbReference>
<sequence length="404" mass="46385">MKAIELKNDIYWVGAIDWAVRDFHGYETPRGTTYNNYLIIDKEITLLDTVKYDFSDITIKNIKSVIDPSKIKNIVINHIENDHVTSIDKIMDLTPNATIYITEKGKRGLDRFFDTSKWNIKIVNTGDTLNIGKRTLLFIETPMLHWPDSMMTYIKEDKILISQDAFGQHIASAVRFDDEFITCDSMSELEDAVIDYYANILMPFGQLIKAKIADIQKLGLQIEMIAPDHGIIWRTNPQKVLQMYLDMANGKTNLSVSIIYDTMWHSTEQMTLPIMQGIKDEGVECKVIKLRATPMSMAIKDFWKSRGALIGTPTLNNIMYPSVAHFLTHLRGLRPKNRIVGAFGSYGWGGGAVKEAYENFNRMGLEIFEPGLQILFKPSFEDETKCYEFGKEFARKVKEYHQKF</sequence>
<dbReference type="CDD" id="cd07709">
    <property type="entry name" value="flavodiiron_proteins_MBL-fold"/>
    <property type="match status" value="1"/>
</dbReference>
<dbReference type="PANTHER" id="PTHR43717:SF1">
    <property type="entry name" value="ANAEROBIC NITRIC OXIDE REDUCTASE FLAVORUBREDOXIN"/>
    <property type="match status" value="1"/>
</dbReference>
<keyword evidence="2" id="KW-0378">Hydrolase</keyword>
<dbReference type="InterPro" id="IPR045761">
    <property type="entry name" value="ODP_dom"/>
</dbReference>
<dbReference type="Pfam" id="PF19583">
    <property type="entry name" value="ODP"/>
    <property type="match status" value="1"/>
</dbReference>
<dbReference type="PIRSF" id="PIRSF005243">
    <property type="entry name" value="ROO"/>
    <property type="match status" value="1"/>
</dbReference>
<dbReference type="EMBL" id="BLAB01000001">
    <property type="protein sequence ID" value="GER93859.1"/>
    <property type="molecule type" value="Genomic_DNA"/>
</dbReference>
<dbReference type="InterPro" id="IPR016440">
    <property type="entry name" value="Rubredoxin-O_OxRdtase"/>
</dbReference>
<accession>A0A5J4L6S2</accession>
<dbReference type="SMART" id="SM00849">
    <property type="entry name" value="Lactamase_B"/>
    <property type="match status" value="1"/>
</dbReference>
<dbReference type="SUPFAM" id="SSF52218">
    <property type="entry name" value="Flavoproteins"/>
    <property type="match status" value="1"/>
</dbReference>
<name>A0A5J4L6S2_9ZZZZ</name>
<dbReference type="InterPro" id="IPR036866">
    <property type="entry name" value="RibonucZ/Hydroxyglut_hydro"/>
</dbReference>
<organism evidence="2">
    <name type="scientific">hot springs metagenome</name>
    <dbReference type="NCBI Taxonomy" id="433727"/>
    <lineage>
        <taxon>unclassified sequences</taxon>
        <taxon>metagenomes</taxon>
        <taxon>ecological metagenomes</taxon>
    </lineage>
</organism>
<dbReference type="PROSITE" id="PS50902">
    <property type="entry name" value="FLAVODOXIN_LIKE"/>
    <property type="match status" value="1"/>
</dbReference>
<dbReference type="GO" id="GO:0016491">
    <property type="term" value="F:oxidoreductase activity"/>
    <property type="evidence" value="ECO:0007669"/>
    <property type="project" value="InterPro"/>
</dbReference>
<dbReference type="InterPro" id="IPR001279">
    <property type="entry name" value="Metallo-B-lactamas"/>
</dbReference>
<dbReference type="InterPro" id="IPR029039">
    <property type="entry name" value="Flavoprotein-like_sf"/>
</dbReference>